<evidence type="ECO:0000256" key="1">
    <source>
        <dbReference type="PROSITE-ProRule" id="PRU00339"/>
    </source>
</evidence>
<evidence type="ECO:0000313" key="2">
    <source>
        <dbReference type="EMBL" id="KAI5075342.1"/>
    </source>
</evidence>
<feature type="repeat" description="TPR" evidence="1">
    <location>
        <begin position="257"/>
        <end position="290"/>
    </location>
</feature>
<name>A0A9D4UXR3_ADICA</name>
<dbReference type="PANTHER" id="PTHR47868:SF2">
    <property type="entry name" value="OS05G0457700 PROTEIN"/>
    <property type="match status" value="1"/>
</dbReference>
<dbReference type="PROSITE" id="PS50005">
    <property type="entry name" value="TPR"/>
    <property type="match status" value="1"/>
</dbReference>
<dbReference type="Gene3D" id="1.25.40.10">
    <property type="entry name" value="Tetratricopeptide repeat domain"/>
    <property type="match status" value="1"/>
</dbReference>
<protein>
    <submittedName>
        <fullName evidence="2">Uncharacterized protein</fullName>
    </submittedName>
</protein>
<keyword evidence="1" id="KW-0802">TPR repeat</keyword>
<dbReference type="OrthoDB" id="1892356at2759"/>
<dbReference type="EMBL" id="JABFUD020000009">
    <property type="protein sequence ID" value="KAI5075342.1"/>
    <property type="molecule type" value="Genomic_DNA"/>
</dbReference>
<dbReference type="AlphaFoldDB" id="A0A9D4UXR3"/>
<dbReference type="InterPro" id="IPR011990">
    <property type="entry name" value="TPR-like_helical_dom_sf"/>
</dbReference>
<dbReference type="SUPFAM" id="SSF48452">
    <property type="entry name" value="TPR-like"/>
    <property type="match status" value="1"/>
</dbReference>
<dbReference type="SMART" id="SM00028">
    <property type="entry name" value="TPR"/>
    <property type="match status" value="3"/>
</dbReference>
<dbReference type="Proteomes" id="UP000886520">
    <property type="component" value="Chromosome 9"/>
</dbReference>
<gene>
    <name evidence="2" type="ORF">GOP47_0009418</name>
</gene>
<keyword evidence="3" id="KW-1185">Reference proteome</keyword>
<proteinExistence type="predicted"/>
<evidence type="ECO:0000313" key="3">
    <source>
        <dbReference type="Proteomes" id="UP000886520"/>
    </source>
</evidence>
<sequence>MGSLARRLWRPLLTSKPHARFIPVARLISYLVPPTAEEATAMDMIKYAKSLKSEEPSYSEAMRILQQGLSFLSATDNSSSHMAFGRLQLSLATIHAKMSNFEAAADCLKELLNSNSAPLITKGAALEALTALCLQLHQDKVAMDYALDFGRLWEKEGALSVDSEDSRDIKYEALALRRLAEMPNPTESSDKEVVVSTDAENVSAAAVLALAQFHHVQGNFSAAKELYEKAVINSKKEVESSEFSLSAMSMVPEAVHVGAVAGLGQLLTVTGDFEEAEQHLTHALKETEKNKGEKDPQVGVILACIGSLYEQRGAAQGSNEMLITEGMYKSALDLMKTPPLNNVKEQGWRLAEIVALTRARLGVALAPAQYRRSEVQKLRDWVEATWKNSRPLPELGYLNRLLAGESKDEVMKESKGKSSVVDVRLERVFYI</sequence>
<dbReference type="PANTHER" id="PTHR47868">
    <property type="entry name" value="OS05G0457700 PROTEIN"/>
    <property type="match status" value="1"/>
</dbReference>
<reference evidence="2" key="1">
    <citation type="submission" date="2021-01" db="EMBL/GenBank/DDBJ databases">
        <title>Adiantum capillus-veneris genome.</title>
        <authorList>
            <person name="Fang Y."/>
            <person name="Liao Q."/>
        </authorList>
    </citation>
    <scope>NUCLEOTIDE SEQUENCE</scope>
    <source>
        <strain evidence="2">H3</strain>
        <tissue evidence="2">Leaf</tissue>
    </source>
</reference>
<comment type="caution">
    <text evidence="2">The sequence shown here is derived from an EMBL/GenBank/DDBJ whole genome shotgun (WGS) entry which is preliminary data.</text>
</comment>
<dbReference type="InterPro" id="IPR019734">
    <property type="entry name" value="TPR_rpt"/>
</dbReference>
<dbReference type="GO" id="GO:0005739">
    <property type="term" value="C:mitochondrion"/>
    <property type="evidence" value="ECO:0007669"/>
    <property type="project" value="TreeGrafter"/>
</dbReference>
<accession>A0A9D4UXR3</accession>
<organism evidence="2 3">
    <name type="scientific">Adiantum capillus-veneris</name>
    <name type="common">Maidenhair fern</name>
    <dbReference type="NCBI Taxonomy" id="13818"/>
    <lineage>
        <taxon>Eukaryota</taxon>
        <taxon>Viridiplantae</taxon>
        <taxon>Streptophyta</taxon>
        <taxon>Embryophyta</taxon>
        <taxon>Tracheophyta</taxon>
        <taxon>Polypodiopsida</taxon>
        <taxon>Polypodiidae</taxon>
        <taxon>Polypodiales</taxon>
        <taxon>Pteridineae</taxon>
        <taxon>Pteridaceae</taxon>
        <taxon>Vittarioideae</taxon>
        <taxon>Adiantum</taxon>
    </lineage>
</organism>